<keyword evidence="2" id="KW-1185">Reference proteome</keyword>
<dbReference type="RefSeq" id="WP_139177834.1">
    <property type="nucleotide sequence ID" value="NZ_FNTX01000002.1"/>
</dbReference>
<evidence type="ECO:0000313" key="2">
    <source>
        <dbReference type="Proteomes" id="UP000199220"/>
    </source>
</evidence>
<sequence>MTAELAVLLPGVVLVLVAVLVAAAVGVAQVRCADAARAGARAAAVGHSEAQVVDQAQHVAGPDATVSVQQAGGWVQVRVETDVPLGPLGGLLDVSAELSAAVEPGVP</sequence>
<dbReference type="STRING" id="648782.SAMN04488554_3532"/>
<protein>
    <recommendedName>
        <fullName evidence="3">TadE-like protein</fullName>
    </recommendedName>
</protein>
<organism evidence="1 2">
    <name type="scientific">Ruania alba</name>
    <dbReference type="NCBI Taxonomy" id="648782"/>
    <lineage>
        <taxon>Bacteria</taxon>
        <taxon>Bacillati</taxon>
        <taxon>Actinomycetota</taxon>
        <taxon>Actinomycetes</taxon>
        <taxon>Micrococcales</taxon>
        <taxon>Ruaniaceae</taxon>
        <taxon>Ruania</taxon>
    </lineage>
</organism>
<name>A0A1H5MP64_9MICO</name>
<reference evidence="2" key="1">
    <citation type="submission" date="2016-10" db="EMBL/GenBank/DDBJ databases">
        <authorList>
            <person name="Varghese N."/>
            <person name="Submissions S."/>
        </authorList>
    </citation>
    <scope>NUCLEOTIDE SEQUENCE [LARGE SCALE GENOMIC DNA]</scope>
    <source>
        <strain evidence="2">DSM 21368</strain>
    </source>
</reference>
<dbReference type="Proteomes" id="UP000199220">
    <property type="component" value="Unassembled WGS sequence"/>
</dbReference>
<evidence type="ECO:0000313" key="1">
    <source>
        <dbReference type="EMBL" id="SEE91094.1"/>
    </source>
</evidence>
<accession>A0A1H5MP64</accession>
<dbReference type="NCBIfam" id="NF041390">
    <property type="entry name" value="TadE_Rv3655c"/>
    <property type="match status" value="1"/>
</dbReference>
<evidence type="ECO:0008006" key="3">
    <source>
        <dbReference type="Google" id="ProtNLM"/>
    </source>
</evidence>
<dbReference type="EMBL" id="FNTX01000002">
    <property type="protein sequence ID" value="SEE91094.1"/>
    <property type="molecule type" value="Genomic_DNA"/>
</dbReference>
<proteinExistence type="predicted"/>
<dbReference type="InterPro" id="IPR049790">
    <property type="entry name" value="Rv3655c/TadE"/>
</dbReference>
<gene>
    <name evidence="1" type="ORF">SAMN04488554_3532</name>
</gene>
<dbReference type="AlphaFoldDB" id="A0A1H5MP64"/>